<dbReference type="Gene3D" id="3.60.21.10">
    <property type="match status" value="1"/>
</dbReference>
<dbReference type="InterPro" id="IPR011230">
    <property type="entry name" value="PAP14/16/28/29"/>
</dbReference>
<gene>
    <name evidence="2" type="ORF">G9U52_36340</name>
</gene>
<feature type="domain" description="Calcineurin-like phosphoesterase" evidence="1">
    <location>
        <begin position="14"/>
        <end position="243"/>
    </location>
</feature>
<dbReference type="InterPro" id="IPR004843">
    <property type="entry name" value="Calcineurin-like_PHP"/>
</dbReference>
<organism evidence="2 3">
    <name type="scientific">Paenibacillus agricola</name>
    <dbReference type="NCBI Taxonomy" id="2716264"/>
    <lineage>
        <taxon>Bacteria</taxon>
        <taxon>Bacillati</taxon>
        <taxon>Bacillota</taxon>
        <taxon>Bacilli</taxon>
        <taxon>Bacillales</taxon>
        <taxon>Paenibacillaceae</taxon>
        <taxon>Paenibacillus</taxon>
    </lineage>
</organism>
<dbReference type="Proteomes" id="UP001165962">
    <property type="component" value="Unassembled WGS sequence"/>
</dbReference>
<dbReference type="CDD" id="cd07383">
    <property type="entry name" value="MPP_Dcr2"/>
    <property type="match status" value="1"/>
</dbReference>
<dbReference type="EMBL" id="JAAOIW010000028">
    <property type="protein sequence ID" value="NHN35201.1"/>
    <property type="molecule type" value="Genomic_DNA"/>
</dbReference>
<evidence type="ECO:0000313" key="3">
    <source>
        <dbReference type="Proteomes" id="UP001165962"/>
    </source>
</evidence>
<dbReference type="PIRSF" id="PIRSF030250">
    <property type="entry name" value="Ptase_At2g46880"/>
    <property type="match status" value="1"/>
</dbReference>
<dbReference type="InterPro" id="IPR029052">
    <property type="entry name" value="Metallo-depent_PP-like"/>
</dbReference>
<dbReference type="Pfam" id="PF00149">
    <property type="entry name" value="Metallophos"/>
    <property type="match status" value="1"/>
</dbReference>
<reference evidence="2" key="1">
    <citation type="submission" date="2020-03" db="EMBL/GenBank/DDBJ databases">
        <title>Draft sequencing of Paenibacilllus sp. S3N08.</title>
        <authorList>
            <person name="Kim D.-U."/>
        </authorList>
    </citation>
    <scope>NUCLEOTIDE SEQUENCE</scope>
    <source>
        <strain evidence="2">S3N08</strain>
    </source>
</reference>
<dbReference type="RefSeq" id="WP_166157580.1">
    <property type="nucleotide sequence ID" value="NZ_JAAOIW010000028.1"/>
</dbReference>
<name>A0ABX0JLS6_9BACL</name>
<evidence type="ECO:0000259" key="1">
    <source>
        <dbReference type="Pfam" id="PF00149"/>
    </source>
</evidence>
<keyword evidence="3" id="KW-1185">Reference proteome</keyword>
<dbReference type="PANTHER" id="PTHR32440">
    <property type="entry name" value="PHOSPHATASE DCR2-RELATED-RELATED"/>
    <property type="match status" value="1"/>
</dbReference>
<dbReference type="SUPFAM" id="SSF56300">
    <property type="entry name" value="Metallo-dependent phosphatases"/>
    <property type="match status" value="1"/>
</dbReference>
<accession>A0ABX0JLS6</accession>
<protein>
    <submittedName>
        <fullName evidence="2">Metallophosphoesterase family protein</fullName>
    </submittedName>
</protein>
<sequence>MSKTLKFRADGSFTIVQFTDMHWKLGDGLDQQTRRLMDMILSAEQPDLAILTGDVIQSGQCLNGRPEAYAQAVQILEEHGVPWAAVFGNHDKEYGVTGEELMEVQRNCPHCLTEAGPGGVSGLGNFMLRIGGPGGSSTSAVLYLLDSHEMAPSPVTGYDWIKQDQIEWYTEQSAKLEQEFGRSVPSLAFFHIPLPEYNTVWNEQECCGSRLEKVACPPLNSGFFTAALERGDITGMFAGHDHVNDYCGELHGIRLCYGRATGYNTYPRNGTARGARMIRLLEGERKFQTWIRLDDGTVIGDPSSQETV</sequence>
<comment type="caution">
    <text evidence="2">The sequence shown here is derived from an EMBL/GenBank/DDBJ whole genome shotgun (WGS) entry which is preliminary data.</text>
</comment>
<evidence type="ECO:0000313" key="2">
    <source>
        <dbReference type="EMBL" id="NHN35201.1"/>
    </source>
</evidence>
<proteinExistence type="predicted"/>
<dbReference type="PANTHER" id="PTHR32440:SF0">
    <property type="entry name" value="PHOSPHATASE DCR2-RELATED"/>
    <property type="match status" value="1"/>
</dbReference>